<gene>
    <name evidence="4" type="ORF">ACFQV2_32310</name>
</gene>
<evidence type="ECO:0000256" key="2">
    <source>
        <dbReference type="ARBA" id="ARBA00023163"/>
    </source>
</evidence>
<evidence type="ECO:0000259" key="3">
    <source>
        <dbReference type="SMART" id="SM01043"/>
    </source>
</evidence>
<keyword evidence="2" id="KW-0804">Transcription</keyword>
<dbReference type="SUPFAM" id="SSF48452">
    <property type="entry name" value="TPR-like"/>
    <property type="match status" value="1"/>
</dbReference>
<organism evidence="4 5">
    <name type="scientific">Actinokineospora soli</name>
    <dbReference type="NCBI Taxonomy" id="1048753"/>
    <lineage>
        <taxon>Bacteria</taxon>
        <taxon>Bacillati</taxon>
        <taxon>Actinomycetota</taxon>
        <taxon>Actinomycetes</taxon>
        <taxon>Pseudonocardiales</taxon>
        <taxon>Pseudonocardiaceae</taxon>
        <taxon>Actinokineospora</taxon>
    </lineage>
</organism>
<dbReference type="EMBL" id="JBHTEY010000004">
    <property type="protein sequence ID" value="MFC7617410.1"/>
    <property type="molecule type" value="Genomic_DNA"/>
</dbReference>
<dbReference type="Pfam" id="PF03704">
    <property type="entry name" value="BTAD"/>
    <property type="match status" value="1"/>
</dbReference>
<comment type="caution">
    <text evidence="4">The sequence shown here is derived from an EMBL/GenBank/DDBJ whole genome shotgun (WGS) entry which is preliminary data.</text>
</comment>
<keyword evidence="5" id="KW-1185">Reference proteome</keyword>
<reference evidence="5" key="1">
    <citation type="journal article" date="2019" name="Int. J. Syst. Evol. Microbiol.">
        <title>The Global Catalogue of Microorganisms (GCM) 10K type strain sequencing project: providing services to taxonomists for standard genome sequencing and annotation.</title>
        <authorList>
            <consortium name="The Broad Institute Genomics Platform"/>
            <consortium name="The Broad Institute Genome Sequencing Center for Infectious Disease"/>
            <person name="Wu L."/>
            <person name="Ma J."/>
        </authorList>
    </citation>
    <scope>NUCLEOTIDE SEQUENCE [LARGE SCALE GENOMIC DNA]</scope>
    <source>
        <strain evidence="5">JCM 17695</strain>
    </source>
</reference>
<dbReference type="SMART" id="SM01043">
    <property type="entry name" value="BTAD"/>
    <property type="match status" value="1"/>
</dbReference>
<dbReference type="InterPro" id="IPR051677">
    <property type="entry name" value="AfsR-DnrI-RedD_regulator"/>
</dbReference>
<dbReference type="PANTHER" id="PTHR35807:SF1">
    <property type="entry name" value="TRANSCRIPTIONAL REGULATOR REDD"/>
    <property type="match status" value="1"/>
</dbReference>
<proteinExistence type="predicted"/>
<feature type="domain" description="Bacterial transcriptional activator" evidence="3">
    <location>
        <begin position="32"/>
        <end position="177"/>
    </location>
</feature>
<evidence type="ECO:0000313" key="4">
    <source>
        <dbReference type="EMBL" id="MFC7617410.1"/>
    </source>
</evidence>
<keyword evidence="1" id="KW-0805">Transcription regulation</keyword>
<accession>A0ABW2TXB2</accession>
<evidence type="ECO:0000313" key="5">
    <source>
        <dbReference type="Proteomes" id="UP001596512"/>
    </source>
</evidence>
<name>A0ABW2TXB2_9PSEU</name>
<dbReference type="Proteomes" id="UP001596512">
    <property type="component" value="Unassembled WGS sequence"/>
</dbReference>
<dbReference type="Gene3D" id="1.25.40.10">
    <property type="entry name" value="Tetratricopeptide repeat domain"/>
    <property type="match status" value="1"/>
</dbReference>
<dbReference type="CDD" id="cd15831">
    <property type="entry name" value="BTAD"/>
    <property type="match status" value="1"/>
</dbReference>
<dbReference type="PANTHER" id="PTHR35807">
    <property type="entry name" value="TRANSCRIPTIONAL REGULATOR REDD-RELATED"/>
    <property type="match status" value="1"/>
</dbReference>
<dbReference type="InterPro" id="IPR005158">
    <property type="entry name" value="BTAD"/>
</dbReference>
<sequence>MRNLIAATGRDPKRVLTTVPGGYLLDTAGGSVDVVEFERLAAAGHRALESDEPALASSLFADALDLWRGPALVDVAVGALLGVEARRLDEVRLGVQERRIEADLRLGRHHMLISELSALVARNSRHEGLHAQYMIALYRSGRQGEALAAYQRLRAGQVRDLGLEPSPALRSLQRSILMSDPALGAPVPAYSQAV</sequence>
<protein>
    <submittedName>
        <fullName evidence="4">AfsR/SARP family transcriptional regulator</fullName>
    </submittedName>
</protein>
<evidence type="ECO:0000256" key="1">
    <source>
        <dbReference type="ARBA" id="ARBA00023015"/>
    </source>
</evidence>
<dbReference type="InterPro" id="IPR011990">
    <property type="entry name" value="TPR-like_helical_dom_sf"/>
</dbReference>